<keyword evidence="3" id="KW-1185">Reference proteome</keyword>
<dbReference type="PANTHER" id="PTHR12558">
    <property type="entry name" value="CELL DIVISION CYCLE 16,23,27"/>
    <property type="match status" value="1"/>
</dbReference>
<dbReference type="OrthoDB" id="9766710at2"/>
<feature type="repeat" description="TPR" evidence="1">
    <location>
        <begin position="500"/>
        <end position="533"/>
    </location>
</feature>
<dbReference type="RefSeq" id="WP_090286266.1">
    <property type="nucleotide sequence ID" value="NZ_FMWO01000048.1"/>
</dbReference>
<dbReference type="STRING" id="51642.NSMM_400222"/>
<organism evidence="2 3">
    <name type="scientific">Nitrosomonas mobilis</name>
    <dbReference type="NCBI Taxonomy" id="51642"/>
    <lineage>
        <taxon>Bacteria</taxon>
        <taxon>Pseudomonadati</taxon>
        <taxon>Pseudomonadota</taxon>
        <taxon>Betaproteobacteria</taxon>
        <taxon>Nitrosomonadales</taxon>
        <taxon>Nitrosomonadaceae</taxon>
        <taxon>Nitrosomonas</taxon>
    </lineage>
</organism>
<dbReference type="SUPFAM" id="SSF48452">
    <property type="entry name" value="TPR-like"/>
    <property type="match status" value="2"/>
</dbReference>
<gene>
    <name evidence="2" type="ORF">NSMM_400222</name>
</gene>
<dbReference type="InterPro" id="IPR019734">
    <property type="entry name" value="TPR_rpt"/>
</dbReference>
<dbReference type="PROSITE" id="PS50005">
    <property type="entry name" value="TPR"/>
    <property type="match status" value="2"/>
</dbReference>
<keyword evidence="1" id="KW-0802">TPR repeat</keyword>
<dbReference type="Pfam" id="PF13432">
    <property type="entry name" value="TPR_16"/>
    <property type="match status" value="1"/>
</dbReference>
<feature type="repeat" description="TPR" evidence="1">
    <location>
        <begin position="294"/>
        <end position="327"/>
    </location>
</feature>
<dbReference type="Pfam" id="PF13429">
    <property type="entry name" value="TPR_15"/>
    <property type="match status" value="1"/>
</dbReference>
<dbReference type="Proteomes" id="UP000198729">
    <property type="component" value="Unassembled WGS sequence"/>
</dbReference>
<dbReference type="PROSITE" id="PS51257">
    <property type="entry name" value="PROKAR_LIPOPROTEIN"/>
    <property type="match status" value="1"/>
</dbReference>
<evidence type="ECO:0000313" key="3">
    <source>
        <dbReference type="Proteomes" id="UP000198729"/>
    </source>
</evidence>
<dbReference type="AlphaFoldDB" id="A0A1G5SEW8"/>
<protein>
    <submittedName>
        <fullName evidence="2">TPR repeat</fullName>
    </submittedName>
</protein>
<accession>A0A1G5SEW8</accession>
<sequence>MNIKIMMLLLGLIGCAPLPKVDSQAGSSSAIEHNPGDLTNAIARSSQHADSSLTEEILFDFLLAETALQRDRLDISAESYARLAHITRDARIAERAADIALRTRQPALAQEAIDLWVTLEPQSQAAHQAAVILFIDVGQLNRARPHLEKLLASQPDAVGKSFMQINKLLSRHPDKQEALTLVRQLARSYDKLPEAHFAVSQAAWAADQPKLASDAMQKALKLRPEWEMAAIHQGRILQKLDNPAAINFYKRYLDQYSKANDLRIAYIRALMENKKFSLAREQFHRLESENASNPDIALAIGLLSAELDDYGNAERYFKKALELGFEDTNSVNFNLGRIYETSQRNREAMDSYRRVTGGERYIPAQIRYAFLLAGQDGLTPARQHLQTVRYLDEEQRIQLILSEAQLLREQGANPEAYDLLSTQLDETPQQPEILYDRALIAEKLGKLDILEQDLRKLIELKPDSAHAYNALGYSLADRGLRLPEALSLIQKAIELSPDDPYIMDSLGWAYYRMGNLKKGLDYLNTAFAARPDPEIAAHFGELLWMNGRTEEAKQIWQSALDSHPGNEVLQDTMKRFIP</sequence>
<name>A0A1G5SEW8_9PROT</name>
<proteinExistence type="predicted"/>
<evidence type="ECO:0000256" key="1">
    <source>
        <dbReference type="PROSITE-ProRule" id="PRU00339"/>
    </source>
</evidence>
<dbReference type="PANTHER" id="PTHR12558:SF13">
    <property type="entry name" value="CELL DIVISION CYCLE PROTEIN 27 HOMOLOG"/>
    <property type="match status" value="1"/>
</dbReference>
<dbReference type="EMBL" id="FMWO01000048">
    <property type="protein sequence ID" value="SCZ85744.1"/>
    <property type="molecule type" value="Genomic_DNA"/>
</dbReference>
<dbReference type="SMART" id="SM00028">
    <property type="entry name" value="TPR"/>
    <property type="match status" value="6"/>
</dbReference>
<dbReference type="InterPro" id="IPR011990">
    <property type="entry name" value="TPR-like_helical_dom_sf"/>
</dbReference>
<evidence type="ECO:0000313" key="2">
    <source>
        <dbReference type="EMBL" id="SCZ85744.1"/>
    </source>
</evidence>
<reference evidence="2 3" key="1">
    <citation type="submission" date="2016-10" db="EMBL/GenBank/DDBJ databases">
        <authorList>
            <person name="de Groot N.N."/>
        </authorList>
    </citation>
    <scope>NUCLEOTIDE SEQUENCE [LARGE SCALE GENOMIC DNA]</scope>
    <source>
        <strain evidence="2">1</strain>
    </source>
</reference>
<dbReference type="Pfam" id="PF13181">
    <property type="entry name" value="TPR_8"/>
    <property type="match status" value="1"/>
</dbReference>
<dbReference type="Gene3D" id="1.25.40.10">
    <property type="entry name" value="Tetratricopeptide repeat domain"/>
    <property type="match status" value="2"/>
</dbReference>